<keyword evidence="4" id="KW-1185">Reference proteome</keyword>
<accession>A0A9Q0MNA6</accession>
<evidence type="ECO:0000256" key="1">
    <source>
        <dbReference type="PROSITE-ProRule" id="PRU00042"/>
    </source>
</evidence>
<dbReference type="Proteomes" id="UP001151699">
    <property type="component" value="Chromosome C"/>
</dbReference>
<proteinExistence type="predicted"/>
<dbReference type="PROSITE" id="PS00028">
    <property type="entry name" value="ZINC_FINGER_C2H2_1"/>
    <property type="match status" value="1"/>
</dbReference>
<dbReference type="GO" id="GO:0008270">
    <property type="term" value="F:zinc ion binding"/>
    <property type="evidence" value="ECO:0007669"/>
    <property type="project" value="UniProtKB-KW"/>
</dbReference>
<evidence type="ECO:0000259" key="2">
    <source>
        <dbReference type="PROSITE" id="PS50157"/>
    </source>
</evidence>
<keyword evidence="1" id="KW-0479">Metal-binding</keyword>
<dbReference type="InterPro" id="IPR013087">
    <property type="entry name" value="Znf_C2H2_type"/>
</dbReference>
<dbReference type="OrthoDB" id="7781156at2759"/>
<protein>
    <recommendedName>
        <fullName evidence="2">C2H2-type domain-containing protein</fullName>
    </recommendedName>
</protein>
<dbReference type="PROSITE" id="PS50157">
    <property type="entry name" value="ZINC_FINGER_C2H2_2"/>
    <property type="match status" value="1"/>
</dbReference>
<comment type="caution">
    <text evidence="3">The sequence shown here is derived from an EMBL/GenBank/DDBJ whole genome shotgun (WGS) entry which is preliminary data.</text>
</comment>
<dbReference type="EMBL" id="WJQU01000004">
    <property type="protein sequence ID" value="KAJ6635090.1"/>
    <property type="molecule type" value="Genomic_DNA"/>
</dbReference>
<sequence>MEYRELKNSLCLIDNVGFSRSSNKDFTFSCFIQKCNFYTTILLELMGHLESDHKNEKWFGFCYACNSQIYHRKVNLLKELEHMTQEGYHKIGKAEIAFICLESESKQKKMKEAVNAVRANRLSCDFDNGKSIVSLKPWTRHTMKTQMHCKKMLSKRCLYALYKCMDTNCSFSTMYAKKMLAHLEGHERRPSHGTPSWLECAYCDTISDSSSTLLEHIRNEHGSSLYQCKYCFYRSSFAYYVVVHLDQFHEFSIKKVLVCNGKEKRLENEKESIQENRAKNHLLNHRIGVYQCLHCIYGANNIRTIRRHMCNTHPTKSPYVCVRLERKYQIFNDEELESVESTMILQLDNSIDQKLFERCPLSDGQLDNLCDANIANNSSNPLPDPLQETGDFLESTSSDAPVENDKTACNLVQSIGQEEINKFCLLLTKGSREFEQTNCFNNQYLNGNDSLYLQTESDILMTENIPIQKENCENSYTIHNNDDAGQGDITIKQKSIPPPVKLTRESYNLQMKTTPVKRKVEPLKENQSKQVKKRKIGYSQALGGKTQAPRQVFVRIGKNFPMFLLPVHHNKDTITISLENYLSDPLLDRICTEDNEISPPQHDEIQWVCPECGKTSHNQLDLVAHIRQHFLQFQCSFCEEKLDSFLLIKKHNEIVHKKDNQIYRNVDINENLEQYLNMKMIFPNGLMLTKKQSKNTRFGGMKDVIKMIENLNNEDLEAVRQEENQEGFIHAVLQPNML</sequence>
<gene>
    <name evidence="3" type="ORF">Bhyg_13673</name>
</gene>
<feature type="domain" description="C2H2-type" evidence="2">
    <location>
        <begin position="607"/>
        <end position="629"/>
    </location>
</feature>
<keyword evidence="1" id="KW-0863">Zinc-finger</keyword>
<evidence type="ECO:0000313" key="3">
    <source>
        <dbReference type="EMBL" id="KAJ6635090.1"/>
    </source>
</evidence>
<keyword evidence="1" id="KW-0862">Zinc</keyword>
<dbReference type="AlphaFoldDB" id="A0A9Q0MNA6"/>
<organism evidence="3 4">
    <name type="scientific">Pseudolycoriella hygida</name>
    <dbReference type="NCBI Taxonomy" id="35572"/>
    <lineage>
        <taxon>Eukaryota</taxon>
        <taxon>Metazoa</taxon>
        <taxon>Ecdysozoa</taxon>
        <taxon>Arthropoda</taxon>
        <taxon>Hexapoda</taxon>
        <taxon>Insecta</taxon>
        <taxon>Pterygota</taxon>
        <taxon>Neoptera</taxon>
        <taxon>Endopterygota</taxon>
        <taxon>Diptera</taxon>
        <taxon>Nematocera</taxon>
        <taxon>Sciaroidea</taxon>
        <taxon>Sciaridae</taxon>
        <taxon>Pseudolycoriella</taxon>
    </lineage>
</organism>
<reference evidence="3" key="1">
    <citation type="submission" date="2022-07" db="EMBL/GenBank/DDBJ databases">
        <authorList>
            <person name="Trinca V."/>
            <person name="Uliana J.V.C."/>
            <person name="Torres T.T."/>
            <person name="Ward R.J."/>
            <person name="Monesi N."/>
        </authorList>
    </citation>
    <scope>NUCLEOTIDE SEQUENCE</scope>
    <source>
        <strain evidence="3">HSMRA1968</strain>
        <tissue evidence="3">Whole embryos</tissue>
    </source>
</reference>
<name>A0A9Q0MNA6_9DIPT</name>
<dbReference type="Gene3D" id="3.30.160.60">
    <property type="entry name" value="Classic Zinc Finger"/>
    <property type="match status" value="2"/>
</dbReference>
<feature type="non-terminal residue" evidence="3">
    <location>
        <position position="738"/>
    </location>
</feature>
<evidence type="ECO:0000313" key="4">
    <source>
        <dbReference type="Proteomes" id="UP001151699"/>
    </source>
</evidence>
<dbReference type="SMART" id="SM00355">
    <property type="entry name" value="ZnF_C2H2"/>
    <property type="match status" value="7"/>
</dbReference>